<dbReference type="HOGENOM" id="CLU_3288111_0_0_11"/>
<dbReference type="PATRIC" id="fig|1348662.3.peg.1079"/>
<evidence type="ECO:0000313" key="2">
    <source>
        <dbReference type="Proteomes" id="UP000016943"/>
    </source>
</evidence>
<dbReference type="EMBL" id="CP006365">
    <property type="protein sequence ID" value="AGU15235.1"/>
    <property type="molecule type" value="Genomic_DNA"/>
</dbReference>
<dbReference type="Proteomes" id="UP000016943">
    <property type="component" value="Chromosome"/>
</dbReference>
<sequence>MHAAAIKLKIDGSCQPFIFGLEVEAAVEFQHHMLREEHTP</sequence>
<proteinExistence type="predicted"/>
<dbReference type="STRING" id="1348662.CARG_05530"/>
<dbReference type="KEGG" id="caz:CARG_05530"/>
<evidence type="ECO:0000313" key="1">
    <source>
        <dbReference type="EMBL" id="AGU15235.1"/>
    </source>
</evidence>
<keyword evidence="2" id="KW-1185">Reference proteome</keyword>
<organism evidence="1 2">
    <name type="scientific">Corynebacterium argentoratense DSM 44202</name>
    <dbReference type="NCBI Taxonomy" id="1348662"/>
    <lineage>
        <taxon>Bacteria</taxon>
        <taxon>Bacillati</taxon>
        <taxon>Actinomycetota</taxon>
        <taxon>Actinomycetes</taxon>
        <taxon>Mycobacteriales</taxon>
        <taxon>Corynebacteriaceae</taxon>
        <taxon>Corynebacterium</taxon>
    </lineage>
</organism>
<accession>U3GUR1</accession>
<name>U3GUR1_9CORY</name>
<gene>
    <name evidence="1" type="ORF">CARG_05530</name>
</gene>
<protein>
    <submittedName>
        <fullName evidence="1">Uncharacterized protein</fullName>
    </submittedName>
</protein>
<reference evidence="1 2" key="1">
    <citation type="journal article" date="2013" name="Genome Announc.">
        <title>Whole-Genome Sequence of the Clinical Strain Corynebacterium argentoratense DSM 44202, Isolated from a Human Throat Specimen.</title>
        <authorList>
            <person name="Bomholt C."/>
            <person name="Glaub A."/>
            <person name="Gravermann K."/>
            <person name="Albersmeier A."/>
            <person name="Brinkrolf K."/>
            <person name="Ruckert C."/>
            <person name="Tauch A."/>
        </authorList>
    </citation>
    <scope>NUCLEOTIDE SEQUENCE [LARGE SCALE GENOMIC DNA]</scope>
    <source>
        <strain evidence="1">DSM 44202</strain>
    </source>
</reference>
<dbReference type="AlphaFoldDB" id="U3GUR1"/>